<feature type="region of interest" description="Disordered" evidence="1">
    <location>
        <begin position="67"/>
        <end position="182"/>
    </location>
</feature>
<reference evidence="2" key="2">
    <citation type="submission" date="2013-10" db="EMBL/GenBank/DDBJ databases">
        <authorList>
            <person name="Aslett M."/>
        </authorList>
    </citation>
    <scope>NUCLEOTIDE SEQUENCE</scope>
    <source>
        <strain evidence="2">Houghton</strain>
    </source>
</reference>
<dbReference type="VEuPathDB" id="ToxoDB:EAH_00041760"/>
<keyword evidence="3" id="KW-1185">Reference proteome</keyword>
<evidence type="ECO:0000313" key="2">
    <source>
        <dbReference type="EMBL" id="CDI79283.1"/>
    </source>
</evidence>
<dbReference type="AlphaFoldDB" id="U6GJ01"/>
<dbReference type="RefSeq" id="XP_013250585.1">
    <property type="nucleotide sequence ID" value="XM_013395131.1"/>
</dbReference>
<evidence type="ECO:0000313" key="3">
    <source>
        <dbReference type="Proteomes" id="UP000018050"/>
    </source>
</evidence>
<proteinExistence type="predicted"/>
<reference evidence="2" key="1">
    <citation type="submission" date="2013-10" db="EMBL/GenBank/DDBJ databases">
        <title>Genomic analysis of the causative agents of coccidiosis in chickens.</title>
        <authorList>
            <person name="Reid A.J."/>
            <person name="Blake D."/>
            <person name="Billington K."/>
            <person name="Browne H."/>
            <person name="Dunn M."/>
            <person name="Hung S."/>
            <person name="Kawahara F."/>
            <person name="Miranda-Saavedra D."/>
            <person name="Mourier T."/>
            <person name="Nagra H."/>
            <person name="Otto T.D."/>
            <person name="Rawlings N."/>
            <person name="Sanchez A."/>
            <person name="Sanders M."/>
            <person name="Subramaniam C."/>
            <person name="Tay Y."/>
            <person name="Dear P."/>
            <person name="Doerig C."/>
            <person name="Gruber A."/>
            <person name="Parkinson J."/>
            <person name="Shirley M."/>
            <person name="Wan K.L."/>
            <person name="Berriman M."/>
            <person name="Tomley F."/>
            <person name="Pain A."/>
        </authorList>
    </citation>
    <scope>NUCLEOTIDE SEQUENCE</scope>
    <source>
        <strain evidence="2">Houghton</strain>
    </source>
</reference>
<name>U6GJ01_EIMAC</name>
<dbReference type="OrthoDB" id="10603241at2759"/>
<dbReference type="EMBL" id="HG670997">
    <property type="protein sequence ID" value="CDI79283.1"/>
    <property type="molecule type" value="Genomic_DNA"/>
</dbReference>
<sequence>MHAGPLLIILREKVKKKETVGDGLIRRLHSLIIVEDNEAEENNKGRLSCEAILNLDREGVLSLYQSLGAPQWGPPQGYKRGGPPGGPPLKNKEGPPPEAPPEGYKEGGPPGGPHQGYKDGGPPRGPPEGYKEGGPPGGPPCQEYKDGGPPGGPPQEYKDGGPPGPPGGPRQGYKDWGPPGGPPLRLSAAEWDCLFEATKRVLSSFHPGDLLVAFGALQQKEVKYNDIEKLLHARLQQLPAAAFSAAEVRELLRLLHQRRSKNIQTVQHLAAAFLSSVQAAKPSCCTEVMIAIAALPSSIKTAKNKEAFAAAASRLLQQLPSLRPKDLALSLYSSSKFGDTAALQRFAAAAAPHVSRLAPLMNSMLLSLTANALAAAAQRHHGAFAAIEAAALQQRDRWKPQDAALLVNAYTRLEIYSHNLFAAAAQHVRRDTAAAAQRHIHTLIQTVSFFSSFCL</sequence>
<dbReference type="GeneID" id="25272246"/>
<accession>U6GJ01</accession>
<gene>
    <name evidence="2" type="ORF">EAH_00041760</name>
</gene>
<dbReference type="Proteomes" id="UP000018050">
    <property type="component" value="Unassembled WGS sequence"/>
</dbReference>
<protein>
    <submittedName>
        <fullName evidence="2">Uncharacterized protein</fullName>
    </submittedName>
</protein>
<organism evidence="2 3">
    <name type="scientific">Eimeria acervulina</name>
    <name type="common">Coccidian parasite</name>
    <dbReference type="NCBI Taxonomy" id="5801"/>
    <lineage>
        <taxon>Eukaryota</taxon>
        <taxon>Sar</taxon>
        <taxon>Alveolata</taxon>
        <taxon>Apicomplexa</taxon>
        <taxon>Conoidasida</taxon>
        <taxon>Coccidia</taxon>
        <taxon>Eucoccidiorida</taxon>
        <taxon>Eimeriorina</taxon>
        <taxon>Eimeriidae</taxon>
        <taxon>Eimeria</taxon>
    </lineage>
</organism>
<evidence type="ECO:0000256" key="1">
    <source>
        <dbReference type="SAM" id="MobiDB-lite"/>
    </source>
</evidence>